<sequence>MLFDNDSFPVEKKQDIYGNVRDSPFETFQWTLELCSDFVLLLFNNRGSPFNSREGSNLRELTTREPIAHAACKVVRALEIFGSRSLDTFMPPTTSDDDIAEHLPHSVGESWEPAVRRSLPSLLVLRPSHLYKPLPSPSEKGAFAVNLETRTACVCNLDNI</sequence>
<keyword evidence="2" id="KW-1185">Reference proteome</keyword>
<proteinExistence type="predicted"/>
<accession>A0AA40FXG4</accession>
<name>A0AA40FXG4_9HYME</name>
<dbReference type="Proteomes" id="UP001177670">
    <property type="component" value="Unassembled WGS sequence"/>
</dbReference>
<evidence type="ECO:0000313" key="2">
    <source>
        <dbReference type="Proteomes" id="UP001177670"/>
    </source>
</evidence>
<reference evidence="1" key="1">
    <citation type="submission" date="2021-10" db="EMBL/GenBank/DDBJ databases">
        <title>Melipona bicolor Genome sequencing and assembly.</title>
        <authorList>
            <person name="Araujo N.S."/>
            <person name="Arias M.C."/>
        </authorList>
    </citation>
    <scope>NUCLEOTIDE SEQUENCE</scope>
    <source>
        <strain evidence="1">USP_2M_L1-L4_2017</strain>
        <tissue evidence="1">Whole body</tissue>
    </source>
</reference>
<dbReference type="AlphaFoldDB" id="A0AA40FXG4"/>
<organism evidence="1 2">
    <name type="scientific">Melipona bicolor</name>
    <dbReference type="NCBI Taxonomy" id="60889"/>
    <lineage>
        <taxon>Eukaryota</taxon>
        <taxon>Metazoa</taxon>
        <taxon>Ecdysozoa</taxon>
        <taxon>Arthropoda</taxon>
        <taxon>Hexapoda</taxon>
        <taxon>Insecta</taxon>
        <taxon>Pterygota</taxon>
        <taxon>Neoptera</taxon>
        <taxon>Endopterygota</taxon>
        <taxon>Hymenoptera</taxon>
        <taxon>Apocrita</taxon>
        <taxon>Aculeata</taxon>
        <taxon>Apoidea</taxon>
        <taxon>Anthophila</taxon>
        <taxon>Apidae</taxon>
        <taxon>Melipona</taxon>
    </lineage>
</organism>
<gene>
    <name evidence="1" type="ORF">K0M31_004418</name>
</gene>
<evidence type="ECO:0000313" key="1">
    <source>
        <dbReference type="EMBL" id="KAK1126795.1"/>
    </source>
</evidence>
<protein>
    <submittedName>
        <fullName evidence="1">Uncharacterized protein</fullName>
    </submittedName>
</protein>
<dbReference type="EMBL" id="JAHYIQ010000013">
    <property type="protein sequence ID" value="KAK1126795.1"/>
    <property type="molecule type" value="Genomic_DNA"/>
</dbReference>
<comment type="caution">
    <text evidence="1">The sequence shown here is derived from an EMBL/GenBank/DDBJ whole genome shotgun (WGS) entry which is preliminary data.</text>
</comment>